<comment type="caution">
    <text evidence="2">The sequence shown here is derived from an EMBL/GenBank/DDBJ whole genome shotgun (WGS) entry which is preliminary data.</text>
</comment>
<keyword evidence="3" id="KW-1185">Reference proteome</keyword>
<sequence>MAMTSGLFCPKCGKETEAEGLCTACFREEHVLFEVPQVLEVKICAKCPSYKVGEQWIDTKLETYEDLVKKATIKIVDLAVKMNKEAESPRIKIFPEFINPNVLRVRVQAEAYVLGRHMSDEKEVEVRVRKETCDICSRIAGGYYEGIIQVRAQNRFPTKKEMGKALKIIYDVVKKAEKAGDRLAFVTDEFDLPEGVDVYMGSVNCSRQASRAIVDDFGGTVLESPKLVGAKDGKDLYRVTFAVRIPEIVAGDIVNMHGKVVLVEKVGKRISGTELSSGHSTSAPEDVKLEKLSNRSEAMSTVLVSEEGNSVQILDPVTYEPMTIKKPIFLTRSPGDEIWVVKINNDVFLLPGGNRGKE</sequence>
<feature type="domain" description="Nmd3 N-terminal" evidence="1">
    <location>
        <begin position="9"/>
        <end position="245"/>
    </location>
</feature>
<protein>
    <submittedName>
        <fullName evidence="2">Nonsense mediated mRNA decay protein</fullName>
    </submittedName>
</protein>
<proteinExistence type="predicted"/>
<dbReference type="PANTHER" id="PTHR12746:SF2">
    <property type="entry name" value="60S RIBOSOMAL EXPORT PROTEIN NMD3"/>
    <property type="match status" value="1"/>
</dbReference>
<evidence type="ECO:0000313" key="2">
    <source>
        <dbReference type="EMBL" id="MCD1294654.1"/>
    </source>
</evidence>
<dbReference type="GO" id="GO:0043023">
    <property type="term" value="F:ribosomal large subunit binding"/>
    <property type="evidence" value="ECO:0007669"/>
    <property type="project" value="InterPro"/>
</dbReference>
<dbReference type="Pfam" id="PF04981">
    <property type="entry name" value="NMD3"/>
    <property type="match status" value="1"/>
</dbReference>
<dbReference type="Proteomes" id="UP001320159">
    <property type="component" value="Unassembled WGS sequence"/>
</dbReference>
<dbReference type="InterPro" id="IPR039768">
    <property type="entry name" value="Nmd3"/>
</dbReference>
<evidence type="ECO:0000259" key="1">
    <source>
        <dbReference type="Pfam" id="PF04981"/>
    </source>
</evidence>
<dbReference type="GO" id="GO:0005737">
    <property type="term" value="C:cytoplasm"/>
    <property type="evidence" value="ECO:0007669"/>
    <property type="project" value="TreeGrafter"/>
</dbReference>
<organism evidence="2 3">
    <name type="scientific">Methanooceanicella nereidis</name>
    <dbReference type="NCBI Taxonomy" id="2052831"/>
    <lineage>
        <taxon>Archaea</taxon>
        <taxon>Methanobacteriati</taxon>
        <taxon>Methanobacteriota</taxon>
        <taxon>Stenosarchaea group</taxon>
        <taxon>Methanomicrobia</taxon>
        <taxon>Methanocellales</taxon>
        <taxon>Methanocellaceae</taxon>
        <taxon>Methanooceanicella</taxon>
    </lineage>
</organism>
<dbReference type="EMBL" id="PGCK01000004">
    <property type="protein sequence ID" value="MCD1294654.1"/>
    <property type="molecule type" value="Genomic_DNA"/>
</dbReference>
<reference evidence="2 3" key="1">
    <citation type="submission" date="2017-11" db="EMBL/GenBank/DDBJ databases">
        <title>Isolation and Characterization of Family Methanocellaceae Species from Potential Methane Hydrate Area Offshore Southwestern Taiwan.</title>
        <authorList>
            <person name="Zhang W.-L."/>
            <person name="Chen W.-C."/>
            <person name="Lai M.-C."/>
            <person name="Chen S.-C."/>
        </authorList>
    </citation>
    <scope>NUCLEOTIDE SEQUENCE [LARGE SCALE GENOMIC DNA]</scope>
    <source>
        <strain evidence="2 3">CWC-04</strain>
    </source>
</reference>
<name>A0AAP2RCC0_9EURY</name>
<dbReference type="AlphaFoldDB" id="A0AAP2RCC0"/>
<dbReference type="PANTHER" id="PTHR12746">
    <property type="entry name" value="NONSENSE-MEDIATED MRNA DECAY PROTEIN 3"/>
    <property type="match status" value="1"/>
</dbReference>
<evidence type="ECO:0000313" key="3">
    <source>
        <dbReference type="Proteomes" id="UP001320159"/>
    </source>
</evidence>
<dbReference type="InterPro" id="IPR007064">
    <property type="entry name" value="Nmd3_N"/>
</dbReference>
<gene>
    <name evidence="2" type="ORF">CUJ83_06530</name>
</gene>
<accession>A0AAP2RCC0</accession>